<dbReference type="InterPro" id="IPR036380">
    <property type="entry name" value="Isochorismatase-like_sf"/>
</dbReference>
<dbReference type="SUPFAM" id="SSF52499">
    <property type="entry name" value="Isochorismatase-like hydrolases"/>
    <property type="match status" value="1"/>
</dbReference>
<dbReference type="EMBL" id="VUOA01000035">
    <property type="protein sequence ID" value="KAA2235483.1"/>
    <property type="molecule type" value="Genomic_DNA"/>
</dbReference>
<reference evidence="2 3" key="1">
    <citation type="submission" date="2019-09" db="EMBL/GenBank/DDBJ databases">
        <title>Salinarimonas rosea gen. nov., sp. nov., a new member of the a-2 subgroup of the Proteobacteria.</title>
        <authorList>
            <person name="Liu J."/>
        </authorList>
    </citation>
    <scope>NUCLEOTIDE SEQUENCE [LARGE SCALE GENOMIC DNA]</scope>
    <source>
        <strain evidence="2 3">BN140002</strain>
    </source>
</reference>
<evidence type="ECO:0000259" key="1">
    <source>
        <dbReference type="Pfam" id="PF00857"/>
    </source>
</evidence>
<dbReference type="InterPro" id="IPR000868">
    <property type="entry name" value="Isochorismatase-like_dom"/>
</dbReference>
<reference evidence="2 3" key="2">
    <citation type="submission" date="2019-09" db="EMBL/GenBank/DDBJ databases">
        <authorList>
            <person name="Jin C."/>
        </authorList>
    </citation>
    <scope>NUCLEOTIDE SEQUENCE [LARGE SCALE GENOMIC DNA]</scope>
    <source>
        <strain evidence="2 3">BN140002</strain>
    </source>
</reference>
<dbReference type="AlphaFoldDB" id="A0A5B2V7I2"/>
<dbReference type="PANTHER" id="PTHR43559:SF1">
    <property type="entry name" value="HYDROLASE"/>
    <property type="match status" value="1"/>
</dbReference>
<organism evidence="2 3">
    <name type="scientific">Salinarimonas soli</name>
    <dbReference type="NCBI Taxonomy" id="1638099"/>
    <lineage>
        <taxon>Bacteria</taxon>
        <taxon>Pseudomonadati</taxon>
        <taxon>Pseudomonadota</taxon>
        <taxon>Alphaproteobacteria</taxon>
        <taxon>Hyphomicrobiales</taxon>
        <taxon>Salinarimonadaceae</taxon>
        <taxon>Salinarimonas</taxon>
    </lineage>
</organism>
<evidence type="ECO:0000313" key="2">
    <source>
        <dbReference type="EMBL" id="KAA2235483.1"/>
    </source>
</evidence>
<keyword evidence="3" id="KW-1185">Reference proteome</keyword>
<comment type="caution">
    <text evidence="2">The sequence shown here is derived from an EMBL/GenBank/DDBJ whole genome shotgun (WGS) entry which is preliminary data.</text>
</comment>
<evidence type="ECO:0000313" key="3">
    <source>
        <dbReference type="Proteomes" id="UP000323142"/>
    </source>
</evidence>
<sequence>MLAPADCTLCLIDYQPAMFFGVQSHDRKVIIDNVQILARTAKLFEIPTVLSTVASESFAGHFLPEVAQAVYPGHPVIDRTSINAWVDPNFQEAVRATGRKRIVLGGLWTSACVNFPAFSLLDEGYEVFFVADACGDTSREAHERAVQRMVQAGVSPITTLQFTFELQQDWARSQTYDGVQDILKGFTPYGQQVRFSKWALGAHASEAGAAAIAAE</sequence>
<dbReference type="CDD" id="cd01012">
    <property type="entry name" value="YcaC_related"/>
    <property type="match status" value="1"/>
</dbReference>
<accession>A0A5B2V7I2</accession>
<dbReference type="Pfam" id="PF00857">
    <property type="entry name" value="Isochorismatase"/>
    <property type="match status" value="1"/>
</dbReference>
<gene>
    <name evidence="2" type="ORF">F0L46_19600</name>
</gene>
<dbReference type="Gene3D" id="3.40.50.850">
    <property type="entry name" value="Isochorismatase-like"/>
    <property type="match status" value="1"/>
</dbReference>
<dbReference type="GO" id="GO:0016787">
    <property type="term" value="F:hydrolase activity"/>
    <property type="evidence" value="ECO:0007669"/>
    <property type="project" value="UniProtKB-KW"/>
</dbReference>
<protein>
    <submittedName>
        <fullName evidence="2">Hydrolase</fullName>
    </submittedName>
</protein>
<name>A0A5B2V7I2_9HYPH</name>
<dbReference type="Proteomes" id="UP000323142">
    <property type="component" value="Unassembled WGS sequence"/>
</dbReference>
<proteinExistence type="predicted"/>
<dbReference type="OrthoDB" id="9789777at2"/>
<keyword evidence="2" id="KW-0378">Hydrolase</keyword>
<dbReference type="InterPro" id="IPR053152">
    <property type="entry name" value="Hydrolase_YcaC-like"/>
</dbReference>
<dbReference type="PANTHER" id="PTHR43559">
    <property type="entry name" value="HYDROLASE YCAC-RELATED"/>
    <property type="match status" value="1"/>
</dbReference>
<feature type="domain" description="Isochorismatase-like" evidence="1">
    <location>
        <begin position="8"/>
        <end position="159"/>
    </location>
</feature>